<proteinExistence type="predicted"/>
<dbReference type="SUPFAM" id="SSF53098">
    <property type="entry name" value="Ribonuclease H-like"/>
    <property type="match status" value="1"/>
</dbReference>
<dbReference type="Proteomes" id="UP000635565">
    <property type="component" value="Unassembled WGS sequence"/>
</dbReference>
<feature type="domain" description="Integrase catalytic" evidence="2">
    <location>
        <begin position="112"/>
        <end position="271"/>
    </location>
</feature>
<accession>A0ABQ3VC03</accession>
<comment type="function">
    <text evidence="1">Involved in the transposition of the insertion sequence.</text>
</comment>
<reference evidence="3 4" key="1">
    <citation type="journal article" date="2021" name="Int. J. Syst. Evol. Microbiol.">
        <title>Reticulibacter mediterranei gen. nov., sp. nov., within the new family Reticulibacteraceae fam. nov., and Ktedonospora formicarum gen. nov., sp. nov., Ktedonobacter robiniae sp. nov., Dictyobacter formicarum sp. nov. and Dictyobacter arantiisoli sp. nov., belonging to the class Ktedonobacteria.</title>
        <authorList>
            <person name="Yabe S."/>
            <person name="Zheng Y."/>
            <person name="Wang C.M."/>
            <person name="Sakai Y."/>
            <person name="Abe K."/>
            <person name="Yokota A."/>
            <person name="Donadio S."/>
            <person name="Cavaletti L."/>
            <person name="Monciardini P."/>
        </authorList>
    </citation>
    <scope>NUCLEOTIDE SEQUENCE [LARGE SCALE GENOMIC DNA]</scope>
    <source>
        <strain evidence="3 4">SOSP1-9</strain>
    </source>
</reference>
<dbReference type="InterPro" id="IPR036397">
    <property type="entry name" value="RNaseH_sf"/>
</dbReference>
<evidence type="ECO:0000313" key="3">
    <source>
        <dbReference type="EMBL" id="GHO83289.1"/>
    </source>
</evidence>
<dbReference type="InterPro" id="IPR025948">
    <property type="entry name" value="HTH-like_dom"/>
</dbReference>
<evidence type="ECO:0000256" key="1">
    <source>
        <dbReference type="ARBA" id="ARBA00002286"/>
    </source>
</evidence>
<dbReference type="InterPro" id="IPR050900">
    <property type="entry name" value="Transposase_IS3/IS150/IS904"/>
</dbReference>
<gene>
    <name evidence="3" type="ORF">KSZ_12950</name>
</gene>
<protein>
    <submittedName>
        <fullName evidence="3">Integrase</fullName>
    </submittedName>
</protein>
<dbReference type="Pfam" id="PF00665">
    <property type="entry name" value="rve"/>
    <property type="match status" value="1"/>
</dbReference>
<name>A0ABQ3VC03_9CHLR</name>
<comment type="caution">
    <text evidence="3">The sequence shown here is derived from an EMBL/GenBank/DDBJ whole genome shotgun (WGS) entry which is preliminary data.</text>
</comment>
<dbReference type="PANTHER" id="PTHR46889">
    <property type="entry name" value="TRANSPOSASE INSF FOR INSERTION SEQUENCE IS3B-RELATED"/>
    <property type="match status" value="1"/>
</dbReference>
<dbReference type="PANTHER" id="PTHR46889:SF7">
    <property type="entry name" value="TRANSPOSASE FOR INSERTION SEQUENCE ELEMENT IS904"/>
    <property type="match status" value="1"/>
</dbReference>
<dbReference type="PROSITE" id="PS50994">
    <property type="entry name" value="INTEGRASE"/>
    <property type="match status" value="1"/>
</dbReference>
<dbReference type="InterPro" id="IPR012337">
    <property type="entry name" value="RNaseH-like_sf"/>
</dbReference>
<sequence>MSLIDWEDKELPLSTQARLLHLNRSSLYYQPRPPSAEEVALKHRIDEIFTQCPFYGYRRIAEQLHREGRSVNKKTVAKYMQEMGLMAIFPGPNLSKRAHQAAIFPYLLRNLKAEVPDHIWGVDITYIRLRAGWMFLVAVLDWYSRYIVSWELDQSLRQDFVLLAMHNALKHATPQICNCDQGSHFTSTSYINLLKEYEVRISMDGKGRALDNIFTECLWRTVKYEEVYVKDYDSPRTARRELSRYLRFYNEERLHQALDYQTPAERYFSGKRST</sequence>
<evidence type="ECO:0000259" key="2">
    <source>
        <dbReference type="PROSITE" id="PS50994"/>
    </source>
</evidence>
<organism evidence="3 4">
    <name type="scientific">Dictyobacter formicarum</name>
    <dbReference type="NCBI Taxonomy" id="2778368"/>
    <lineage>
        <taxon>Bacteria</taxon>
        <taxon>Bacillati</taxon>
        <taxon>Chloroflexota</taxon>
        <taxon>Ktedonobacteria</taxon>
        <taxon>Ktedonobacterales</taxon>
        <taxon>Dictyobacteraceae</taxon>
        <taxon>Dictyobacter</taxon>
    </lineage>
</organism>
<dbReference type="Gene3D" id="3.30.420.10">
    <property type="entry name" value="Ribonuclease H-like superfamily/Ribonuclease H"/>
    <property type="match status" value="1"/>
</dbReference>
<dbReference type="Pfam" id="PF13276">
    <property type="entry name" value="HTH_21"/>
    <property type="match status" value="1"/>
</dbReference>
<dbReference type="EMBL" id="BNJJ01000003">
    <property type="protein sequence ID" value="GHO83289.1"/>
    <property type="molecule type" value="Genomic_DNA"/>
</dbReference>
<keyword evidence="4" id="KW-1185">Reference proteome</keyword>
<evidence type="ECO:0000313" key="4">
    <source>
        <dbReference type="Proteomes" id="UP000635565"/>
    </source>
</evidence>
<dbReference type="NCBIfam" id="NF033516">
    <property type="entry name" value="transpos_IS3"/>
    <property type="match status" value="1"/>
</dbReference>
<dbReference type="InterPro" id="IPR001584">
    <property type="entry name" value="Integrase_cat-core"/>
</dbReference>
<dbReference type="InterPro" id="IPR048020">
    <property type="entry name" value="Transpos_IS3"/>
</dbReference>